<proteinExistence type="predicted"/>
<feature type="compositionally biased region" description="Basic and acidic residues" evidence="1">
    <location>
        <begin position="7"/>
        <end position="22"/>
    </location>
</feature>
<reference evidence="2 3" key="1">
    <citation type="submission" date="2021-06" db="EMBL/GenBank/DDBJ databases">
        <authorList>
            <person name="Palmer J.M."/>
        </authorList>
    </citation>
    <scope>NUCLEOTIDE SEQUENCE [LARGE SCALE GENOMIC DNA]</scope>
    <source>
        <strain evidence="2 3">XC_2019</strain>
        <tissue evidence="2">Muscle</tissue>
    </source>
</reference>
<gene>
    <name evidence="2" type="ORF">XENOCAPTIV_026224</name>
</gene>
<feature type="region of interest" description="Disordered" evidence="1">
    <location>
        <begin position="1"/>
        <end position="22"/>
    </location>
</feature>
<comment type="caution">
    <text evidence="2">The sequence shown here is derived from an EMBL/GenBank/DDBJ whole genome shotgun (WGS) entry which is preliminary data.</text>
</comment>
<dbReference type="EMBL" id="JAHRIN010040093">
    <property type="protein sequence ID" value="MEQ2205129.1"/>
    <property type="molecule type" value="Genomic_DNA"/>
</dbReference>
<organism evidence="2 3">
    <name type="scientific">Xenoophorus captivus</name>
    <dbReference type="NCBI Taxonomy" id="1517983"/>
    <lineage>
        <taxon>Eukaryota</taxon>
        <taxon>Metazoa</taxon>
        <taxon>Chordata</taxon>
        <taxon>Craniata</taxon>
        <taxon>Vertebrata</taxon>
        <taxon>Euteleostomi</taxon>
        <taxon>Actinopterygii</taxon>
        <taxon>Neopterygii</taxon>
        <taxon>Teleostei</taxon>
        <taxon>Neoteleostei</taxon>
        <taxon>Acanthomorphata</taxon>
        <taxon>Ovalentaria</taxon>
        <taxon>Atherinomorphae</taxon>
        <taxon>Cyprinodontiformes</taxon>
        <taxon>Goodeidae</taxon>
        <taxon>Xenoophorus</taxon>
    </lineage>
</organism>
<evidence type="ECO:0000256" key="1">
    <source>
        <dbReference type="SAM" id="MobiDB-lite"/>
    </source>
</evidence>
<protein>
    <submittedName>
        <fullName evidence="2">Uncharacterized protein</fullName>
    </submittedName>
</protein>
<name>A0ABV0RAE6_9TELE</name>
<evidence type="ECO:0000313" key="2">
    <source>
        <dbReference type="EMBL" id="MEQ2205129.1"/>
    </source>
</evidence>
<keyword evidence="3" id="KW-1185">Reference proteome</keyword>
<accession>A0ABV0RAE6</accession>
<dbReference type="Proteomes" id="UP001434883">
    <property type="component" value="Unassembled WGS sequence"/>
</dbReference>
<evidence type="ECO:0000313" key="3">
    <source>
        <dbReference type="Proteomes" id="UP001434883"/>
    </source>
</evidence>
<sequence length="129" mass="14660">MPLFAASRRDGDGRCGRHRAPSDGERLRSVRERLELIVSGLAELEYLRRRQELLVLSALKEEAREMRSAAQLNCEENILVLRKQLVSNHDLLSPIRTDLYGDGLLFICTLTVKRKNGFGDHCSHSVMLT</sequence>